<sequence length="253" mass="26058">MPVSIPEPLGDRYVERAGAGSPAAGGLGGPCFAGTIATGSFIHALLAIAITTAAGPAVRSPRAPDAAAGREPFVTTALIIGDLQQGITSNYPFARQVLPPLTELLPRARAAGALVVFVRFAVRGNGADLPPGNAMFRTFHEAGDTFHEGSAGTEIDLPVTDEDVVVLKRRASAFAGTDLDLVLRAGGVDSLAIAGVATSAMVAATCYDAADRGYQVTVLRDGCADGDPAMHNFFMDAVFPSRGFEVVPCADWS</sequence>
<dbReference type="CDD" id="cd00431">
    <property type="entry name" value="cysteine_hydrolases"/>
    <property type="match status" value="1"/>
</dbReference>
<dbReference type="InterPro" id="IPR036380">
    <property type="entry name" value="Isochorismatase-like_sf"/>
</dbReference>
<evidence type="ECO:0000313" key="4">
    <source>
        <dbReference type="Proteomes" id="UP000199529"/>
    </source>
</evidence>
<reference evidence="4" key="1">
    <citation type="submission" date="2016-10" db="EMBL/GenBank/DDBJ databases">
        <authorList>
            <person name="Varghese N."/>
            <person name="Submissions S."/>
        </authorList>
    </citation>
    <scope>NUCLEOTIDE SEQUENCE [LARGE SCALE GENOMIC DNA]</scope>
    <source>
        <strain evidence="4">CGMCC 4.3530</strain>
    </source>
</reference>
<dbReference type="Proteomes" id="UP000199529">
    <property type="component" value="Unassembled WGS sequence"/>
</dbReference>
<organism evidence="3 4">
    <name type="scientific">Saccharopolyspora shandongensis</name>
    <dbReference type="NCBI Taxonomy" id="418495"/>
    <lineage>
        <taxon>Bacteria</taxon>
        <taxon>Bacillati</taxon>
        <taxon>Actinomycetota</taxon>
        <taxon>Actinomycetes</taxon>
        <taxon>Pseudonocardiales</taxon>
        <taxon>Pseudonocardiaceae</taxon>
        <taxon>Saccharopolyspora</taxon>
    </lineage>
</organism>
<keyword evidence="1" id="KW-0378">Hydrolase</keyword>
<dbReference type="STRING" id="418495.SAMN05216215_10236"/>
<dbReference type="GO" id="GO:0016787">
    <property type="term" value="F:hydrolase activity"/>
    <property type="evidence" value="ECO:0007669"/>
    <property type="project" value="UniProtKB-KW"/>
</dbReference>
<name>A0A1H3IK70_9PSEU</name>
<keyword evidence="4" id="KW-1185">Reference proteome</keyword>
<dbReference type="InterPro" id="IPR000868">
    <property type="entry name" value="Isochorismatase-like_dom"/>
</dbReference>
<dbReference type="PANTHER" id="PTHR43540:SF1">
    <property type="entry name" value="ISOCHORISMATASE HYDROLASE"/>
    <property type="match status" value="1"/>
</dbReference>
<evidence type="ECO:0000259" key="2">
    <source>
        <dbReference type="Pfam" id="PF00857"/>
    </source>
</evidence>
<dbReference type="EMBL" id="FNOK01000023">
    <property type="protein sequence ID" value="SDY27224.1"/>
    <property type="molecule type" value="Genomic_DNA"/>
</dbReference>
<dbReference type="SUPFAM" id="SSF52499">
    <property type="entry name" value="Isochorismatase-like hydrolases"/>
    <property type="match status" value="1"/>
</dbReference>
<dbReference type="Gene3D" id="3.40.50.850">
    <property type="entry name" value="Isochorismatase-like"/>
    <property type="match status" value="1"/>
</dbReference>
<accession>A0A1H3IK70</accession>
<evidence type="ECO:0000313" key="3">
    <source>
        <dbReference type="EMBL" id="SDY27224.1"/>
    </source>
</evidence>
<feature type="domain" description="Isochorismatase-like" evidence="2">
    <location>
        <begin position="76"/>
        <end position="240"/>
    </location>
</feature>
<dbReference type="AlphaFoldDB" id="A0A1H3IK70"/>
<gene>
    <name evidence="3" type="ORF">SAMN05216215_10236</name>
</gene>
<dbReference type="PANTHER" id="PTHR43540">
    <property type="entry name" value="PEROXYUREIDOACRYLATE/UREIDOACRYLATE AMIDOHYDROLASE-RELATED"/>
    <property type="match status" value="1"/>
</dbReference>
<protein>
    <submittedName>
        <fullName evidence="3">Nicotinamidase-related amidase</fullName>
    </submittedName>
</protein>
<dbReference type="Pfam" id="PF00857">
    <property type="entry name" value="Isochorismatase"/>
    <property type="match status" value="1"/>
</dbReference>
<proteinExistence type="predicted"/>
<dbReference type="InterPro" id="IPR050272">
    <property type="entry name" value="Isochorismatase-like_hydrls"/>
</dbReference>
<evidence type="ECO:0000256" key="1">
    <source>
        <dbReference type="ARBA" id="ARBA00022801"/>
    </source>
</evidence>